<evidence type="ECO:0000313" key="2">
    <source>
        <dbReference type="EMBL" id="SER51357.1"/>
    </source>
</evidence>
<dbReference type="AlphaFoldDB" id="A0A1H9PT06"/>
<dbReference type="STRING" id="1121357.SAMN05661109_00450"/>
<dbReference type="InterPro" id="IPR025406">
    <property type="entry name" value="DUF4132"/>
</dbReference>
<evidence type="ECO:0000259" key="1">
    <source>
        <dbReference type="Pfam" id="PF13569"/>
    </source>
</evidence>
<name>A0A1H9PT06_9CORY</name>
<gene>
    <name evidence="2" type="ORF">SAMN05661109_00450</name>
</gene>
<evidence type="ECO:0000313" key="3">
    <source>
        <dbReference type="Proteomes" id="UP000198929"/>
    </source>
</evidence>
<dbReference type="EMBL" id="FOGQ01000001">
    <property type="protein sequence ID" value="SER51357.1"/>
    <property type="molecule type" value="Genomic_DNA"/>
</dbReference>
<dbReference type="Pfam" id="PF13569">
    <property type="entry name" value="DUF4132"/>
    <property type="match status" value="1"/>
</dbReference>
<feature type="domain" description="DUF4132" evidence="1">
    <location>
        <begin position="37"/>
        <end position="210"/>
    </location>
</feature>
<keyword evidence="3" id="KW-1185">Reference proteome</keyword>
<organism evidence="2 3">
    <name type="scientific">Corynebacterium cystitidis DSM 20524</name>
    <dbReference type="NCBI Taxonomy" id="1121357"/>
    <lineage>
        <taxon>Bacteria</taxon>
        <taxon>Bacillati</taxon>
        <taxon>Actinomycetota</taxon>
        <taxon>Actinomycetes</taxon>
        <taxon>Mycobacteriales</taxon>
        <taxon>Corynebacteriaceae</taxon>
        <taxon>Corynebacterium</taxon>
    </lineage>
</organism>
<dbReference type="RefSeq" id="WP_092255487.1">
    <property type="nucleotide sequence ID" value="NZ_CP047199.1"/>
</dbReference>
<proteinExistence type="predicted"/>
<sequence>MTSNADTAISSWFEGADYDFALSGAYADKIVARNKKGRTLKSVPKKAKTDEVYQQVDALRNYFAAHHDRCREAVIAWLFQEGPVPSEVLGAIWKDSVWQHYVKDLVVTAGGVHGLLRHADATCLQLVDLDGESHEVEVSASQLVQIPHPIKIAQRDQWREFVIDLGVTQSVDQLFRDVYPLPETLREREDAMQAYADAEINPGGILAGIARDNGAKFSTQYLQVEVEEQGRRVQGRLDISFVSPKEKAFLSSVYFTAADRSVPPSDIGPVTWSETMRLAHQAYAARTIDNTTEEAHS</sequence>
<dbReference type="Proteomes" id="UP000198929">
    <property type="component" value="Unassembled WGS sequence"/>
</dbReference>
<protein>
    <recommendedName>
        <fullName evidence="1">DUF4132 domain-containing protein</fullName>
    </recommendedName>
</protein>
<accession>A0A1H9PT06</accession>
<reference evidence="3" key="1">
    <citation type="submission" date="2016-10" db="EMBL/GenBank/DDBJ databases">
        <authorList>
            <person name="Varghese N."/>
            <person name="Submissions S."/>
        </authorList>
    </citation>
    <scope>NUCLEOTIDE SEQUENCE [LARGE SCALE GENOMIC DNA]</scope>
    <source>
        <strain evidence="3">DSM 20524</strain>
    </source>
</reference>